<evidence type="ECO:0000256" key="3">
    <source>
        <dbReference type="ARBA" id="ARBA00022679"/>
    </source>
</evidence>
<evidence type="ECO:0000313" key="9">
    <source>
        <dbReference type="EMBL" id="MBI2876798.1"/>
    </source>
</evidence>
<dbReference type="InterPro" id="IPR055140">
    <property type="entry name" value="Thiolase_C_2"/>
</dbReference>
<dbReference type="EC" id="2.3.1.176" evidence="1"/>
<feature type="domain" description="Thiolase C-terminal" evidence="8">
    <location>
        <begin position="245"/>
        <end position="359"/>
    </location>
</feature>
<comment type="caution">
    <text evidence="9">The sequence shown here is derived from an EMBL/GenBank/DDBJ whole genome shotgun (WGS) entry which is preliminary data.</text>
</comment>
<dbReference type="AlphaFoldDB" id="A0A932CNR7"/>
<evidence type="ECO:0000256" key="2">
    <source>
        <dbReference type="ARBA" id="ARBA00022448"/>
    </source>
</evidence>
<dbReference type="GO" id="GO:0008289">
    <property type="term" value="F:lipid binding"/>
    <property type="evidence" value="ECO:0007669"/>
    <property type="project" value="UniProtKB-KW"/>
</dbReference>
<evidence type="ECO:0000256" key="4">
    <source>
        <dbReference type="ARBA" id="ARBA00023055"/>
    </source>
</evidence>
<evidence type="ECO:0000256" key="5">
    <source>
        <dbReference type="ARBA" id="ARBA00023121"/>
    </source>
</evidence>
<keyword evidence="5" id="KW-0446">Lipid-binding</keyword>
<evidence type="ECO:0000259" key="8">
    <source>
        <dbReference type="Pfam" id="PF22691"/>
    </source>
</evidence>
<proteinExistence type="predicted"/>
<dbReference type="PANTHER" id="PTHR42870:SF1">
    <property type="entry name" value="NON-SPECIFIC LIPID-TRANSFER PROTEIN-LIKE 2"/>
    <property type="match status" value="1"/>
</dbReference>
<dbReference type="CDD" id="cd00829">
    <property type="entry name" value="SCP-x_thiolase"/>
    <property type="match status" value="1"/>
</dbReference>
<evidence type="ECO:0000313" key="10">
    <source>
        <dbReference type="Proteomes" id="UP000769766"/>
    </source>
</evidence>
<dbReference type="EMBL" id="JACPRF010000239">
    <property type="protein sequence ID" value="MBI2876798.1"/>
    <property type="molecule type" value="Genomic_DNA"/>
</dbReference>
<reference evidence="9" key="1">
    <citation type="submission" date="2020-07" db="EMBL/GenBank/DDBJ databases">
        <title>Huge and variable diversity of episymbiotic CPR bacteria and DPANN archaea in groundwater ecosystems.</title>
        <authorList>
            <person name="He C.Y."/>
            <person name="Keren R."/>
            <person name="Whittaker M."/>
            <person name="Farag I.F."/>
            <person name="Doudna J."/>
            <person name="Cate J.H.D."/>
            <person name="Banfield J.F."/>
        </authorList>
    </citation>
    <scope>NUCLEOTIDE SEQUENCE</scope>
    <source>
        <strain evidence="9">NC_groundwater_672_Ag_B-0.1um_62_36</strain>
    </source>
</reference>
<dbReference type="GO" id="GO:0006869">
    <property type="term" value="P:lipid transport"/>
    <property type="evidence" value="ECO:0007669"/>
    <property type="project" value="UniProtKB-KW"/>
</dbReference>
<organism evidence="9 10">
    <name type="scientific">Tectimicrobiota bacterium</name>
    <dbReference type="NCBI Taxonomy" id="2528274"/>
    <lineage>
        <taxon>Bacteria</taxon>
        <taxon>Pseudomonadati</taxon>
        <taxon>Nitrospinota/Tectimicrobiota group</taxon>
        <taxon>Candidatus Tectimicrobiota</taxon>
    </lineage>
</organism>
<dbReference type="PROSITE" id="PS00737">
    <property type="entry name" value="THIOLASE_2"/>
    <property type="match status" value="1"/>
</dbReference>
<protein>
    <recommendedName>
        <fullName evidence="1">propanoyl-CoA C-acyltransferase</fullName>
        <ecNumber evidence="1">2.3.1.176</ecNumber>
    </recommendedName>
    <alternativeName>
        <fullName evidence="6">Propanoyl-CoA C-acyltransferase</fullName>
    </alternativeName>
</protein>
<dbReference type="PANTHER" id="PTHR42870">
    <property type="entry name" value="ACETYL-COA C-ACETYLTRANSFERASE"/>
    <property type="match status" value="1"/>
</dbReference>
<dbReference type="Gene3D" id="3.40.47.10">
    <property type="match status" value="1"/>
</dbReference>
<dbReference type="Pfam" id="PF22691">
    <property type="entry name" value="Thiolase_C_1"/>
    <property type="match status" value="1"/>
</dbReference>
<gene>
    <name evidence="9" type="ORF">HYY20_07945</name>
</gene>
<dbReference type="InterPro" id="IPR020613">
    <property type="entry name" value="Thiolase_CS"/>
</dbReference>
<evidence type="ECO:0000256" key="1">
    <source>
        <dbReference type="ARBA" id="ARBA00012352"/>
    </source>
</evidence>
<dbReference type="GO" id="GO:0003988">
    <property type="term" value="F:acetyl-CoA C-acyltransferase activity"/>
    <property type="evidence" value="ECO:0007669"/>
    <property type="project" value="UniProtKB-ARBA"/>
</dbReference>
<dbReference type="PIRSF" id="PIRSF000429">
    <property type="entry name" value="Ac-CoA_Ac_transf"/>
    <property type="match status" value="1"/>
</dbReference>
<dbReference type="Proteomes" id="UP000769766">
    <property type="component" value="Unassembled WGS sequence"/>
</dbReference>
<keyword evidence="3" id="KW-0808">Transferase</keyword>
<dbReference type="InterPro" id="IPR016039">
    <property type="entry name" value="Thiolase-like"/>
</dbReference>
<accession>A0A932CNR7</accession>
<dbReference type="SUPFAM" id="SSF53901">
    <property type="entry name" value="Thiolase-like"/>
    <property type="match status" value="2"/>
</dbReference>
<dbReference type="InterPro" id="IPR002155">
    <property type="entry name" value="Thiolase"/>
</dbReference>
<evidence type="ECO:0000256" key="6">
    <source>
        <dbReference type="ARBA" id="ARBA00032316"/>
    </source>
</evidence>
<keyword evidence="2" id="KW-0813">Transport</keyword>
<name>A0A932CNR7_UNCTE</name>
<sequence length="376" mass="39797">MREVYVIGVGVAKCGRYPDKGIEDLGYVACRNALKDAGIDPREIQGAFCGNVNNGMAPGQRVFSKVGILGIPTVNVENACASGSTAFHQAYLSVASGLYDVAIAAGVEKMAAGLLDLGMKDPESEMGLVVTPAWFAMEANRHMAEYGTTIEQISKVSVKNHRHAISNPFAQFQREFSLEEVLNSRMVADPLTLLNMCPNGDGAAATILCCGEKVSKYQAKAIRVAASVMGGGVYQSPRETPAPDLTTRTARKAYQIAGVGPEDLNVAEVHDCSSIMEMLECERLELCEKGEAGRLIDEGTTALGGKLPVNPSGGLLSRGHPIGATGLYQISEIIWQLRGEAGGRQVPNAKVGLTQNAGAGSNEMDGGTCNINIFMR</sequence>
<evidence type="ECO:0000259" key="7">
    <source>
        <dbReference type="Pfam" id="PF00108"/>
    </source>
</evidence>
<feature type="domain" description="Thiolase N-terminal" evidence="7">
    <location>
        <begin position="15"/>
        <end position="209"/>
    </location>
</feature>
<dbReference type="InterPro" id="IPR020616">
    <property type="entry name" value="Thiolase_N"/>
</dbReference>
<keyword evidence="4" id="KW-0445">Lipid transport</keyword>
<dbReference type="Pfam" id="PF00108">
    <property type="entry name" value="Thiolase_N"/>
    <property type="match status" value="1"/>
</dbReference>